<evidence type="ECO:0000259" key="5">
    <source>
        <dbReference type="Pfam" id="PF01095"/>
    </source>
</evidence>
<name>A0A427SYB3_9PSEU</name>
<proteinExistence type="inferred from homology"/>
<feature type="signal peptide" evidence="4">
    <location>
        <begin position="1"/>
        <end position="24"/>
    </location>
</feature>
<evidence type="ECO:0000256" key="3">
    <source>
        <dbReference type="ARBA" id="ARBA00023085"/>
    </source>
</evidence>
<comment type="similarity">
    <text evidence="1">Belongs to the pectinesterase family.</text>
</comment>
<keyword evidence="4" id="KW-0732">Signal</keyword>
<dbReference type="InterPro" id="IPR011050">
    <property type="entry name" value="Pectin_lyase_fold/virulence"/>
</dbReference>
<feature type="chain" id="PRO_5019537297" evidence="4">
    <location>
        <begin position="25"/>
        <end position="337"/>
    </location>
</feature>
<dbReference type="GO" id="GO:0042545">
    <property type="term" value="P:cell wall modification"/>
    <property type="evidence" value="ECO:0007669"/>
    <property type="project" value="InterPro"/>
</dbReference>
<dbReference type="RefSeq" id="WP_125315475.1">
    <property type="nucleotide sequence ID" value="NZ_RSEC01000061.1"/>
</dbReference>
<dbReference type="OrthoDB" id="112037at2"/>
<evidence type="ECO:0000313" key="6">
    <source>
        <dbReference type="EMBL" id="RSD09540.1"/>
    </source>
</evidence>
<dbReference type="Proteomes" id="UP000267081">
    <property type="component" value="Unassembled WGS sequence"/>
</dbReference>
<keyword evidence="7" id="KW-1185">Reference proteome</keyword>
<organism evidence="6 7">
    <name type="scientific">Amycolatopsis eburnea</name>
    <dbReference type="NCBI Taxonomy" id="2267691"/>
    <lineage>
        <taxon>Bacteria</taxon>
        <taxon>Bacillati</taxon>
        <taxon>Actinomycetota</taxon>
        <taxon>Actinomycetes</taxon>
        <taxon>Pseudonocardiales</taxon>
        <taxon>Pseudonocardiaceae</taxon>
        <taxon>Amycolatopsis</taxon>
    </lineage>
</organism>
<evidence type="ECO:0000256" key="2">
    <source>
        <dbReference type="ARBA" id="ARBA00022801"/>
    </source>
</evidence>
<dbReference type="EMBL" id="RSEC01000061">
    <property type="protein sequence ID" value="RSD09540.1"/>
    <property type="molecule type" value="Genomic_DNA"/>
</dbReference>
<dbReference type="GO" id="GO:0030599">
    <property type="term" value="F:pectinesterase activity"/>
    <property type="evidence" value="ECO:0007669"/>
    <property type="project" value="InterPro"/>
</dbReference>
<dbReference type="Pfam" id="PF01095">
    <property type="entry name" value="Pectinesterase"/>
    <property type="match status" value="1"/>
</dbReference>
<evidence type="ECO:0000313" key="7">
    <source>
        <dbReference type="Proteomes" id="UP000267081"/>
    </source>
</evidence>
<dbReference type="AlphaFoldDB" id="A0A427SYB3"/>
<dbReference type="InterPro" id="IPR000070">
    <property type="entry name" value="Pectinesterase_cat"/>
</dbReference>
<dbReference type="InterPro" id="IPR012334">
    <property type="entry name" value="Pectin_lyas_fold"/>
</dbReference>
<feature type="domain" description="Pectinesterase catalytic" evidence="5">
    <location>
        <begin position="26"/>
        <end position="329"/>
    </location>
</feature>
<evidence type="ECO:0000256" key="4">
    <source>
        <dbReference type="SAM" id="SignalP"/>
    </source>
</evidence>
<dbReference type="SUPFAM" id="SSF51126">
    <property type="entry name" value="Pectin lyase-like"/>
    <property type="match status" value="1"/>
</dbReference>
<dbReference type="GO" id="GO:0009279">
    <property type="term" value="C:cell outer membrane"/>
    <property type="evidence" value="ECO:0007669"/>
    <property type="project" value="TreeGrafter"/>
</dbReference>
<accession>A0A427SYB3</accession>
<dbReference type="Gene3D" id="2.160.20.10">
    <property type="entry name" value="Single-stranded right-handed beta-helix, Pectin lyase-like"/>
    <property type="match status" value="1"/>
</dbReference>
<keyword evidence="3" id="KW-0063">Aspartyl esterase</keyword>
<dbReference type="PANTHER" id="PTHR31321">
    <property type="entry name" value="ACYL-COA THIOESTER HYDROLASE YBHC-RELATED"/>
    <property type="match status" value="1"/>
</dbReference>
<reference evidence="6 7" key="1">
    <citation type="submission" date="2018-12" db="EMBL/GenBank/DDBJ databases">
        <title>Amycolatopsis eburnea sp. nov. actinomycete associate with arbuscular mycorrhiza fungal spore.</title>
        <authorList>
            <person name="Lumyong S."/>
            <person name="Chaiya L."/>
        </authorList>
    </citation>
    <scope>NUCLEOTIDE SEQUENCE [LARGE SCALE GENOMIC DNA]</scope>
    <source>
        <strain evidence="6 7">GLM-1</strain>
    </source>
</reference>
<keyword evidence="2" id="KW-0378">Hydrolase</keyword>
<dbReference type="PANTHER" id="PTHR31321:SF57">
    <property type="entry name" value="PECTINESTERASE 53-RELATED"/>
    <property type="match status" value="1"/>
</dbReference>
<evidence type="ECO:0000256" key="1">
    <source>
        <dbReference type="ARBA" id="ARBA00008891"/>
    </source>
</evidence>
<comment type="caution">
    <text evidence="6">The sequence shown here is derived from an EMBL/GenBank/DDBJ whole genome shotgun (WGS) entry which is preliminary data.</text>
</comment>
<sequence>MLTTLLVAATLAALVSPPAGPAAATVVVAKDGSGTYTTVQAGIDAVAAGGTVSIKPGTYHEVITVPAAKTGVTLRGTTGKAADVVVDYDNASGTKKPDGSTYGTTGSATATIAANGFTATALTFRNSFDRKAHPEITATQAVAVKTTGDRMVFDNVTFLGHQDTLYADTAAVGTTGRQYYRNCAISGDVDFLFGRATAVFDRATITALDRGSNPNGYLTAASTRRTNPYGFLIVGSRVLSPAAASSFYLGRPWHPGGDVDAIAQVVIRDTALPAAIKAAPWTDMSGFSWKDARFFEYRNTGAGAGTGTDRPQLTAAQAANFTAQRYLAGADGWNPVH</sequence>
<protein>
    <submittedName>
        <fullName evidence="6">Pectin esterase</fullName>
    </submittedName>
</protein>
<gene>
    <name evidence="6" type="ORF">EIY87_41690</name>
</gene>